<comment type="caution">
    <text evidence="2">The sequence shown here is derived from an EMBL/GenBank/DDBJ whole genome shotgun (WGS) entry which is preliminary data.</text>
</comment>
<sequence>MLALTERSVLDAMEPRWKARGYTLIREPAESQVPAFFGGFRPDAIAVGRDPSLLIEVQRPGSEVTDYKLAKLQELLKGRNDWRLEVLYAASESPVVEAVATEWIESTLLSATQLSAQNPRAAFLLAWAAFQATLKRRFPTEARGPISASLLALLDAGEIGQDAHRQLLDLSRKRNALAHGQLDVPIDDEDVSTIVDLAGRIASDNPPL</sequence>
<gene>
    <name evidence="2" type="ORF">LZD57_17715</name>
</gene>
<dbReference type="EMBL" id="JAJUWU010000018">
    <property type="protein sequence ID" value="MCE7029830.1"/>
    <property type="molecule type" value="Genomic_DNA"/>
</dbReference>
<evidence type="ECO:0000313" key="3">
    <source>
        <dbReference type="Proteomes" id="UP001139035"/>
    </source>
</evidence>
<name>A0A9X1T6X4_9HYPH</name>
<dbReference type="Proteomes" id="UP001139035">
    <property type="component" value="Unassembled WGS sequence"/>
</dbReference>
<evidence type="ECO:0000313" key="2">
    <source>
        <dbReference type="EMBL" id="MCE7029830.1"/>
    </source>
</evidence>
<protein>
    <recommendedName>
        <fullName evidence="1">REase AHJR-like domain-containing protein</fullName>
    </recommendedName>
</protein>
<accession>A0A9X1T6X4</accession>
<dbReference type="InterPro" id="IPR040902">
    <property type="entry name" value="AHJR-like"/>
</dbReference>
<dbReference type="AlphaFoldDB" id="A0A9X1T6X4"/>
<evidence type="ECO:0000259" key="1">
    <source>
        <dbReference type="Pfam" id="PF18743"/>
    </source>
</evidence>
<reference evidence="2" key="1">
    <citation type="submission" date="2022-01" db="EMBL/GenBank/DDBJ databases">
        <title>Jiella avicenniae sp. nov., a novel endophytic bacterium isolated from bark of Avicennia marina.</title>
        <authorList>
            <person name="Tuo L."/>
        </authorList>
    </citation>
    <scope>NUCLEOTIDE SEQUENCE</scope>
    <source>
        <strain evidence="2">CBK1P-4</strain>
    </source>
</reference>
<feature type="domain" description="REase AHJR-like" evidence="1">
    <location>
        <begin position="5"/>
        <end position="98"/>
    </location>
</feature>
<organism evidence="2 3">
    <name type="scientific">Jiella avicenniae</name>
    <dbReference type="NCBI Taxonomy" id="2907202"/>
    <lineage>
        <taxon>Bacteria</taxon>
        <taxon>Pseudomonadati</taxon>
        <taxon>Pseudomonadota</taxon>
        <taxon>Alphaproteobacteria</taxon>
        <taxon>Hyphomicrobiales</taxon>
        <taxon>Aurantimonadaceae</taxon>
        <taxon>Jiella</taxon>
    </lineage>
</organism>
<dbReference type="Pfam" id="PF18743">
    <property type="entry name" value="AHJR-like"/>
    <property type="match status" value="1"/>
</dbReference>
<keyword evidence="3" id="KW-1185">Reference proteome</keyword>
<proteinExistence type="predicted"/>